<dbReference type="EMBL" id="CP063849">
    <property type="protein sequence ID" value="QOY87486.1"/>
    <property type="molecule type" value="Genomic_DNA"/>
</dbReference>
<protein>
    <submittedName>
        <fullName evidence="1">Uncharacterized protein</fullName>
    </submittedName>
</protein>
<accession>A0A7S7SKI9</accession>
<dbReference type="RefSeq" id="WP_194449155.1">
    <property type="nucleotide sequence ID" value="NZ_CP063849.1"/>
</dbReference>
<sequence length="58" mass="6683">MAAAYRYQYSPTPSIPASFIVPRWDLMFFVEAVDNQGNGRNFPDFDVEAPYVIVPVRR</sequence>
<name>A0A7S7SKI9_PALFE</name>
<gene>
    <name evidence="1" type="ORF">IRI77_32820</name>
</gene>
<evidence type="ECO:0000313" key="2">
    <source>
        <dbReference type="Proteomes" id="UP000593892"/>
    </source>
</evidence>
<proteinExistence type="predicted"/>
<dbReference type="KEGG" id="pfer:IRI77_32820"/>
<dbReference type="AlphaFoldDB" id="A0A7S7SKI9"/>
<organism evidence="1 2">
    <name type="scientific">Paludibaculum fermentans</name>
    <dbReference type="NCBI Taxonomy" id="1473598"/>
    <lineage>
        <taxon>Bacteria</taxon>
        <taxon>Pseudomonadati</taxon>
        <taxon>Acidobacteriota</taxon>
        <taxon>Terriglobia</taxon>
        <taxon>Bryobacterales</taxon>
        <taxon>Bryobacteraceae</taxon>
        <taxon>Paludibaculum</taxon>
    </lineage>
</organism>
<keyword evidence="2" id="KW-1185">Reference proteome</keyword>
<reference evidence="1 2" key="1">
    <citation type="submission" date="2020-10" db="EMBL/GenBank/DDBJ databases">
        <title>Complete genome sequence of Paludibaculum fermentans P105T, a facultatively anaerobic acidobacterium capable of dissimilatory Fe(III) reduction.</title>
        <authorList>
            <person name="Dedysh S.N."/>
            <person name="Beletsky A.V."/>
            <person name="Kulichevskaya I.S."/>
            <person name="Mardanov A.V."/>
            <person name="Ravin N.V."/>
        </authorList>
    </citation>
    <scope>NUCLEOTIDE SEQUENCE [LARGE SCALE GENOMIC DNA]</scope>
    <source>
        <strain evidence="1 2">P105</strain>
    </source>
</reference>
<evidence type="ECO:0000313" key="1">
    <source>
        <dbReference type="EMBL" id="QOY87486.1"/>
    </source>
</evidence>
<dbReference type="Proteomes" id="UP000593892">
    <property type="component" value="Chromosome"/>
</dbReference>